<feature type="domain" description="Cation/H+ exchanger transmembrane" evidence="9">
    <location>
        <begin position="35"/>
        <end position="420"/>
    </location>
</feature>
<evidence type="ECO:0000256" key="1">
    <source>
        <dbReference type="ARBA" id="ARBA00004141"/>
    </source>
</evidence>
<proteinExistence type="predicted"/>
<feature type="transmembrane region" description="Helical" evidence="7">
    <location>
        <begin position="182"/>
        <end position="208"/>
    </location>
</feature>
<dbReference type="PANTHER" id="PTHR32468:SF0">
    <property type="entry name" value="K(+)_H(+) ANTIPORTER 1"/>
    <property type="match status" value="1"/>
</dbReference>
<sequence length="734" mass="78761">MAIASSPILAAAAAGPADGQIVMLLLIQIAVIIALSRAMGLLFKKISQPLVIGEIVAGIMLGPSFFGMIAPEWSAMLFPPETLPYLNILAQVGLVFFMFLVGLEFNADNLKGKGHAAVVVSHVSIIAPFFLGALLALYLYQSLSTSAVPFTSFALFMGAAMSVTAFPVLARILTERNLHRTYLGAIAITCAAVDDVTAWCLLAFVISVVRSGDVLGAVPTTLLAVVYIGFMLTVGRMLLARLADYVEKSSDGRLTQLWVAVIFIGLIASATITELIGIHNIFGAFLFGAVMPQRRIFVRDLAEKTEDFTVVFLLPIFFAYTGLRTQFGLLNNEALWLDCALVIFAATLGKFGGTTLSAKLSGLEWREASALGVLMNTRGLMELIILNIGLDLGVISPALFAMMVIMALVTTFATTPILEWIYPLNRFGAPAAEPGSGEDAVALADPETTYTIVVPVANPSSQQGLLHLARALAGPALPAARIYPIHLVRLGDEYSYDSLPEQAEQLVEQSRTRLGALVARVFEDARYVQPLSQVSDDVPADICRLAQKHSADLVLLGWHRPTFSQDLLGGNVRPILEAACADVAVYIDRGLTMGAGTRIAVPYSGTIHDRLAVEIALRLAVGHNAAVRILQTVPVSRETRDLLVLFEQSIAIEISPLLSDPLGDIVEASRKHDLLVVGTSAQWGLDRHIFGKSTDELATRCQTSLLIVKHHKGATPHLENLLAARAAVAVSAQE</sequence>
<keyword evidence="11" id="KW-1185">Reference proteome</keyword>
<dbReference type="RefSeq" id="WP_230840629.1">
    <property type="nucleotide sequence ID" value="NZ_CP063845.1"/>
</dbReference>
<evidence type="ECO:0000313" key="11">
    <source>
        <dbReference type="Proteomes" id="UP001054846"/>
    </source>
</evidence>
<accession>A0ABY3PIT7</accession>
<name>A0ABY3PIT7_9CYAN</name>
<evidence type="ECO:0000256" key="5">
    <source>
        <dbReference type="ARBA" id="ARBA00023065"/>
    </source>
</evidence>
<feature type="transmembrane region" description="Helical" evidence="7">
    <location>
        <begin position="146"/>
        <end position="170"/>
    </location>
</feature>
<feature type="transmembrane region" description="Helical" evidence="7">
    <location>
        <begin position="50"/>
        <end position="70"/>
    </location>
</feature>
<dbReference type="Gene3D" id="1.20.1530.20">
    <property type="match status" value="1"/>
</dbReference>
<dbReference type="InterPro" id="IPR014729">
    <property type="entry name" value="Rossmann-like_a/b/a_fold"/>
</dbReference>
<dbReference type="Pfam" id="PF00582">
    <property type="entry name" value="Usp"/>
    <property type="match status" value="1"/>
</dbReference>
<dbReference type="Gene3D" id="3.40.50.12370">
    <property type="match status" value="1"/>
</dbReference>
<dbReference type="SUPFAM" id="SSF52402">
    <property type="entry name" value="Adenine nucleotide alpha hydrolases-like"/>
    <property type="match status" value="2"/>
</dbReference>
<dbReference type="InterPro" id="IPR038770">
    <property type="entry name" value="Na+/solute_symporter_sf"/>
</dbReference>
<feature type="transmembrane region" description="Helical" evidence="7">
    <location>
        <begin position="254"/>
        <end position="272"/>
    </location>
</feature>
<evidence type="ECO:0000256" key="3">
    <source>
        <dbReference type="ARBA" id="ARBA00022692"/>
    </source>
</evidence>
<keyword evidence="6 7" id="KW-0472">Membrane</keyword>
<feature type="transmembrane region" description="Helical" evidence="7">
    <location>
        <begin position="214"/>
        <end position="234"/>
    </location>
</feature>
<dbReference type="Proteomes" id="UP001054846">
    <property type="component" value="Chromosome"/>
</dbReference>
<evidence type="ECO:0000256" key="4">
    <source>
        <dbReference type="ARBA" id="ARBA00022989"/>
    </source>
</evidence>
<comment type="subcellular location">
    <subcellularLocation>
        <location evidence="1">Membrane</location>
        <topology evidence="1">Multi-pass membrane protein</topology>
    </subcellularLocation>
</comment>
<evidence type="ECO:0000256" key="2">
    <source>
        <dbReference type="ARBA" id="ARBA00022448"/>
    </source>
</evidence>
<reference evidence="10 11" key="1">
    <citation type="journal article" date="2021" name="Genome Biol. Evol.">
        <title>Complete Genome Sequencing of a Novel Gloeobacter Species from a Waterfall Cave in Mexico.</title>
        <authorList>
            <person name="Saw J.H."/>
            <person name="Cardona T."/>
            <person name="Montejano G."/>
        </authorList>
    </citation>
    <scope>NUCLEOTIDE SEQUENCE [LARGE SCALE GENOMIC DNA]</scope>
    <source>
        <strain evidence="10">MG652769</strain>
    </source>
</reference>
<evidence type="ECO:0000256" key="7">
    <source>
        <dbReference type="SAM" id="Phobius"/>
    </source>
</evidence>
<feature type="transmembrane region" description="Helical" evidence="7">
    <location>
        <begin position="308"/>
        <end position="329"/>
    </location>
</feature>
<dbReference type="InterPro" id="IPR050794">
    <property type="entry name" value="CPA2_transporter"/>
</dbReference>
<dbReference type="Gene3D" id="3.40.50.620">
    <property type="entry name" value="HUPs"/>
    <property type="match status" value="1"/>
</dbReference>
<keyword evidence="3 7" id="KW-0812">Transmembrane</keyword>
<protein>
    <submittedName>
        <fullName evidence="10">Cation:proton antiporter</fullName>
    </submittedName>
</protein>
<feature type="transmembrane region" description="Helical" evidence="7">
    <location>
        <begin position="394"/>
        <end position="418"/>
    </location>
</feature>
<feature type="transmembrane region" description="Helical" evidence="7">
    <location>
        <begin position="82"/>
        <end position="103"/>
    </location>
</feature>
<dbReference type="InterPro" id="IPR006153">
    <property type="entry name" value="Cation/H_exchanger_TM"/>
</dbReference>
<dbReference type="PANTHER" id="PTHR32468">
    <property type="entry name" value="CATION/H + ANTIPORTER"/>
    <property type="match status" value="1"/>
</dbReference>
<dbReference type="InterPro" id="IPR006016">
    <property type="entry name" value="UspA"/>
</dbReference>
<feature type="transmembrane region" description="Helical" evidence="7">
    <location>
        <begin position="24"/>
        <end position="43"/>
    </location>
</feature>
<keyword evidence="4 7" id="KW-1133">Transmembrane helix</keyword>
<evidence type="ECO:0000313" key="10">
    <source>
        <dbReference type="EMBL" id="UFP93577.1"/>
    </source>
</evidence>
<dbReference type="Pfam" id="PF00999">
    <property type="entry name" value="Na_H_Exchanger"/>
    <property type="match status" value="1"/>
</dbReference>
<keyword evidence="5" id="KW-0406">Ion transport</keyword>
<gene>
    <name evidence="10" type="ORF">ISF26_17560</name>
</gene>
<feature type="transmembrane region" description="Helical" evidence="7">
    <location>
        <begin position="115"/>
        <end position="140"/>
    </location>
</feature>
<evidence type="ECO:0000256" key="6">
    <source>
        <dbReference type="ARBA" id="ARBA00023136"/>
    </source>
</evidence>
<organism evidence="10 11">
    <name type="scientific">Gloeobacter morelensis MG652769</name>
    <dbReference type="NCBI Taxonomy" id="2781736"/>
    <lineage>
        <taxon>Bacteria</taxon>
        <taxon>Bacillati</taxon>
        <taxon>Cyanobacteriota</taxon>
        <taxon>Cyanophyceae</taxon>
        <taxon>Gloeobacterales</taxon>
        <taxon>Gloeobacteraceae</taxon>
        <taxon>Gloeobacter</taxon>
        <taxon>Gloeobacter morelensis</taxon>
    </lineage>
</organism>
<feature type="domain" description="UspA" evidence="8">
    <location>
        <begin position="451"/>
        <end position="585"/>
    </location>
</feature>
<dbReference type="CDD" id="cd00293">
    <property type="entry name" value="USP-like"/>
    <property type="match status" value="1"/>
</dbReference>
<evidence type="ECO:0000259" key="8">
    <source>
        <dbReference type="Pfam" id="PF00582"/>
    </source>
</evidence>
<dbReference type="EMBL" id="CP063845">
    <property type="protein sequence ID" value="UFP93577.1"/>
    <property type="molecule type" value="Genomic_DNA"/>
</dbReference>
<evidence type="ECO:0000259" key="9">
    <source>
        <dbReference type="Pfam" id="PF00999"/>
    </source>
</evidence>
<keyword evidence="2" id="KW-0813">Transport</keyword>